<evidence type="ECO:0000313" key="3">
    <source>
        <dbReference type="EMBL" id="RRJ33487.1"/>
    </source>
</evidence>
<evidence type="ECO:0000313" key="4">
    <source>
        <dbReference type="Proteomes" id="UP000282322"/>
    </source>
</evidence>
<feature type="domain" description="Inner membrane protein YgaP-like transmembrane" evidence="2">
    <location>
        <begin position="5"/>
        <end position="69"/>
    </location>
</feature>
<comment type="caution">
    <text evidence="3">The sequence shown here is derived from an EMBL/GenBank/DDBJ whole genome shotgun (WGS) entry which is preliminary data.</text>
</comment>
<keyword evidence="1" id="KW-0472">Membrane</keyword>
<gene>
    <name evidence="3" type="ORF">EIK79_01415</name>
</gene>
<reference evidence="3 4" key="1">
    <citation type="submission" date="2018-11" db="EMBL/GenBank/DDBJ databases">
        <title>Taxonoimc description of Halomarina strain SPP-AMP-1.</title>
        <authorList>
            <person name="Pal Y."/>
            <person name="Srinivasana K."/>
            <person name="Verma A."/>
            <person name="Kumar P."/>
        </authorList>
    </citation>
    <scope>NUCLEOTIDE SEQUENCE [LARGE SCALE GENOMIC DNA]</scope>
    <source>
        <strain evidence="3 4">SPP-AMP-1</strain>
    </source>
</reference>
<proteinExistence type="predicted"/>
<keyword evidence="1" id="KW-0812">Transmembrane</keyword>
<dbReference type="InterPro" id="IPR021309">
    <property type="entry name" value="YgaP-like_TM"/>
</dbReference>
<dbReference type="AlphaFoldDB" id="A0A3P3RIW0"/>
<feature type="transmembrane region" description="Helical" evidence="1">
    <location>
        <begin position="12"/>
        <end position="32"/>
    </location>
</feature>
<accession>A0A3P3RIW0</accession>
<sequence length="75" mass="7945">MAFDRNVGGIDRIVRGVLGTWLLLVTIGAMLNGQRTKALAAGIASVGLLFNAAVGWCGLNAVLSVDRCQRWESNS</sequence>
<feature type="transmembrane region" description="Helical" evidence="1">
    <location>
        <begin position="38"/>
        <end position="63"/>
    </location>
</feature>
<keyword evidence="4" id="KW-1185">Reference proteome</keyword>
<dbReference type="EMBL" id="RRCH01000003">
    <property type="protein sequence ID" value="RRJ33487.1"/>
    <property type="molecule type" value="Genomic_DNA"/>
</dbReference>
<protein>
    <submittedName>
        <fullName evidence="3">DUF2892 domain-containing protein</fullName>
    </submittedName>
</protein>
<dbReference type="OrthoDB" id="100832at2157"/>
<organism evidence="3 4">
    <name type="scientific">Halocatena pleomorpha</name>
    <dbReference type="NCBI Taxonomy" id="1785090"/>
    <lineage>
        <taxon>Archaea</taxon>
        <taxon>Methanobacteriati</taxon>
        <taxon>Methanobacteriota</taxon>
        <taxon>Stenosarchaea group</taxon>
        <taxon>Halobacteria</taxon>
        <taxon>Halobacteriales</taxon>
        <taxon>Natronomonadaceae</taxon>
        <taxon>Halocatena</taxon>
    </lineage>
</organism>
<evidence type="ECO:0000259" key="2">
    <source>
        <dbReference type="Pfam" id="PF11127"/>
    </source>
</evidence>
<dbReference type="Proteomes" id="UP000282322">
    <property type="component" value="Unassembled WGS sequence"/>
</dbReference>
<dbReference type="Pfam" id="PF11127">
    <property type="entry name" value="YgaP-like_TM"/>
    <property type="match status" value="1"/>
</dbReference>
<keyword evidence="1" id="KW-1133">Transmembrane helix</keyword>
<dbReference type="RefSeq" id="WP_124953352.1">
    <property type="nucleotide sequence ID" value="NZ_RRCH01000003.1"/>
</dbReference>
<name>A0A3P3RIW0_9EURY</name>
<evidence type="ECO:0000256" key="1">
    <source>
        <dbReference type="SAM" id="Phobius"/>
    </source>
</evidence>